<comment type="caution">
    <text evidence="1">The sequence shown here is derived from an EMBL/GenBank/DDBJ whole genome shotgun (WGS) entry which is preliminary data.</text>
</comment>
<keyword evidence="2" id="KW-1185">Reference proteome</keyword>
<dbReference type="RefSeq" id="WP_289454744.1">
    <property type="nucleotide sequence ID" value="NZ_JAUCGQ010000001.1"/>
</dbReference>
<proteinExistence type="predicted"/>
<evidence type="ECO:0000313" key="2">
    <source>
        <dbReference type="Proteomes" id="UP001529338"/>
    </source>
</evidence>
<dbReference type="Proteomes" id="UP001529338">
    <property type="component" value="Unassembled WGS sequence"/>
</dbReference>
<reference evidence="1 2" key="1">
    <citation type="submission" date="2023-06" db="EMBL/GenBank/DDBJ databases">
        <title>Cellulomonas sp. MW4 Whole genome sequence.</title>
        <authorList>
            <person name="Park S."/>
        </authorList>
    </citation>
    <scope>NUCLEOTIDE SEQUENCE [LARGE SCALE GENOMIC DNA]</scope>
    <source>
        <strain evidence="1 2">MW4</strain>
    </source>
</reference>
<evidence type="ECO:0000313" key="1">
    <source>
        <dbReference type="EMBL" id="MDM7854925.1"/>
    </source>
</evidence>
<protein>
    <submittedName>
        <fullName evidence="1">Uncharacterized protein</fullName>
    </submittedName>
</protein>
<accession>A0ABT7SFH4</accession>
<gene>
    <name evidence="1" type="ORF">QRT04_08280</name>
</gene>
<sequence>MPTYRAVTDKGLVLGAPFTARTDEAAFATLDTHLEAEPVWPSRFVGVEVLVGGTWLDAGLWRELPSRVERAAEL</sequence>
<organism evidence="1 2">
    <name type="scientific">Cellulomonas alba</name>
    <dbReference type="NCBI Taxonomy" id="3053467"/>
    <lineage>
        <taxon>Bacteria</taxon>
        <taxon>Bacillati</taxon>
        <taxon>Actinomycetota</taxon>
        <taxon>Actinomycetes</taxon>
        <taxon>Micrococcales</taxon>
        <taxon>Cellulomonadaceae</taxon>
        <taxon>Cellulomonas</taxon>
    </lineage>
</organism>
<name>A0ABT7SFH4_9CELL</name>
<dbReference type="EMBL" id="JAUCGQ010000001">
    <property type="protein sequence ID" value="MDM7854925.1"/>
    <property type="molecule type" value="Genomic_DNA"/>
</dbReference>